<dbReference type="GeneID" id="173639"/>
<evidence type="ECO:0000256" key="1">
    <source>
        <dbReference type="RuleBase" id="RU362006"/>
    </source>
</evidence>
<dbReference type="PaxDb" id="6239-Y110A2AR.1"/>
<dbReference type="InParanoid" id="Q9N488"/>
<feature type="transmembrane region" description="Helical" evidence="1">
    <location>
        <begin position="37"/>
        <end position="58"/>
    </location>
</feature>
<keyword evidence="1" id="KW-1133">Transmembrane helix</keyword>
<evidence type="ECO:0000313" key="4">
    <source>
        <dbReference type="Proteomes" id="UP000001940"/>
    </source>
</evidence>
<proteinExistence type="evidence at protein level"/>
<gene>
    <name evidence="3" type="ORF">CELE_Y110A2AR.1</name>
    <name evidence="3 5" type="ORF">Y110A2AR.1</name>
</gene>
<comment type="similarity">
    <text evidence="1">Belongs to the DP1 family.</text>
</comment>
<dbReference type="KEGG" id="cel:CELE_Y110A2AR.1"/>
<dbReference type="CTD" id="173639"/>
<feature type="transmembrane region" description="Helical" evidence="1">
    <location>
        <begin position="64"/>
        <end position="93"/>
    </location>
</feature>
<dbReference type="Pfam" id="PF03134">
    <property type="entry name" value="TB2_DP1_HVA22"/>
    <property type="match status" value="1"/>
</dbReference>
<evidence type="ECO:0000313" key="3">
    <source>
        <dbReference type="EMBL" id="CCD73700.1"/>
    </source>
</evidence>
<dbReference type="UCSC" id="Y110A2AR.1">
    <property type="organism name" value="c. elegans"/>
</dbReference>
<evidence type="ECO:0007829" key="6">
    <source>
        <dbReference type="PeptideAtlas" id="Q9N488"/>
    </source>
</evidence>
<keyword evidence="6" id="KW-1267">Proteomics identification</keyword>
<keyword evidence="4" id="KW-1185">Reference proteome</keyword>
<accession>Q9N488</accession>
<dbReference type="HOGENOM" id="CLU_1099363_0_0_1"/>
<dbReference type="OMA" id="HFWTIYG"/>
<protein>
    <recommendedName>
        <fullName evidence="1">Receptor expression-enhancing protein</fullName>
    </recommendedName>
</protein>
<reference evidence="3 4" key="1">
    <citation type="journal article" date="1998" name="Science">
        <title>Genome sequence of the nematode C. elegans: a platform for investigating biology.</title>
        <authorList>
            <consortium name="The C. elegans sequencing consortium"/>
            <person name="Sulson J.E."/>
            <person name="Waterston R."/>
        </authorList>
    </citation>
    <scope>NUCLEOTIDE SEQUENCE [LARGE SCALE GENOMIC DNA]</scope>
    <source>
        <strain evidence="3 4">Bristol N2</strain>
    </source>
</reference>
<dbReference type="InterPro" id="IPR004345">
    <property type="entry name" value="TB2_DP1_HVA22"/>
</dbReference>
<keyword evidence="3" id="KW-0675">Receptor</keyword>
<dbReference type="RefSeq" id="NP_494399.1">
    <property type="nucleotide sequence ID" value="NM_061998.5"/>
</dbReference>
<feature type="region of interest" description="Disordered" evidence="2">
    <location>
        <begin position="150"/>
        <end position="175"/>
    </location>
</feature>
<dbReference type="Proteomes" id="UP000001940">
    <property type="component" value="Chromosome II"/>
</dbReference>
<evidence type="ECO:0000313" key="5">
    <source>
        <dbReference type="WormBase" id="Y110A2AR.1"/>
    </source>
</evidence>
<keyword evidence="1" id="KW-0812">Transmembrane</keyword>
<feature type="transmembrane region" description="Helical" evidence="1">
    <location>
        <begin position="6"/>
        <end position="25"/>
    </location>
</feature>
<dbReference type="GO" id="GO:0016020">
    <property type="term" value="C:membrane"/>
    <property type="evidence" value="ECO:0007669"/>
    <property type="project" value="UniProtKB-SubCell"/>
</dbReference>
<dbReference type="WormBase" id="Y110A2AR.1">
    <property type="protein sequence ID" value="CE24116"/>
    <property type="gene ID" value="WBGene00022452"/>
</dbReference>
<comment type="subcellular location">
    <subcellularLocation>
        <location evidence="1">Membrane</location>
        <topology evidence="1">Multi-pass membrane protein</topology>
    </subcellularLocation>
</comment>
<dbReference type="OrthoDB" id="5868404at2759"/>
<dbReference type="Bgee" id="WBGene00022452">
    <property type="expression patterns" value="Expressed in adult organism and 3 other cell types or tissues"/>
</dbReference>
<dbReference type="EMBL" id="BX284602">
    <property type="protein sequence ID" value="CCD73700.1"/>
    <property type="molecule type" value="Genomic_DNA"/>
</dbReference>
<feature type="region of interest" description="Disordered" evidence="2">
    <location>
        <begin position="209"/>
        <end position="251"/>
    </location>
</feature>
<dbReference type="PANTHER" id="PTHR12300:SF104">
    <property type="entry name" value="RECEPTOR EXPRESSION-ENHANCING PROTEIN"/>
    <property type="match status" value="1"/>
</dbReference>
<dbReference type="PeptideAtlas" id="Q9N488"/>
<evidence type="ECO:0000256" key="2">
    <source>
        <dbReference type="SAM" id="MobiDB-lite"/>
    </source>
</evidence>
<dbReference type="AlphaFoldDB" id="Q9N488"/>
<organism evidence="3 4">
    <name type="scientific">Caenorhabditis elegans</name>
    <dbReference type="NCBI Taxonomy" id="6239"/>
    <lineage>
        <taxon>Eukaryota</taxon>
        <taxon>Metazoa</taxon>
        <taxon>Ecdysozoa</taxon>
        <taxon>Nematoda</taxon>
        <taxon>Chromadorea</taxon>
        <taxon>Rhabditida</taxon>
        <taxon>Rhabditina</taxon>
        <taxon>Rhabditomorpha</taxon>
        <taxon>Rhabditoidea</taxon>
        <taxon>Rhabditidae</taxon>
        <taxon>Peloderinae</taxon>
        <taxon>Caenorhabditis</taxon>
    </lineage>
</organism>
<dbReference type="eggNOG" id="KOG1725">
    <property type="taxonomic scope" value="Eukaryota"/>
</dbReference>
<keyword evidence="1" id="KW-0472">Membrane</keyword>
<name>Q9N488_CAEEL</name>
<dbReference type="AGR" id="WB:WBGene00022452"/>
<sequence>MSFLARGLSNLIGIVAPVIGSFKVLKKPTKPRLIECMHYWTIYGSFLIVDWFLSTFYVSCFIPFYDFFILTFTVLMAIPHIGFASVLYTKFLAPFLRKYERRIDNISAKLMDKVWENMPIVASAVPAVLASVVATLNSAPTPISQLEIEEIDSSMSLDPEPRRRPATRTPSRSEPIFLDQSFEIQDDEDLNLGGDDVFIRQIKQEIVEEDLEIENPADATPPSPPRRRSTMQTRRQLRSVQQQQFRHGSVQ</sequence>
<dbReference type="STRING" id="6239.Y110A2AR.1.1"/>
<dbReference type="PANTHER" id="PTHR12300">
    <property type="entry name" value="HVA22-LIKE PROTEINS"/>
    <property type="match status" value="1"/>
</dbReference>
<feature type="compositionally biased region" description="Polar residues" evidence="2">
    <location>
        <begin position="240"/>
        <end position="251"/>
    </location>
</feature>